<accession>A0A1G8FEA4</accession>
<protein>
    <recommendedName>
        <fullName evidence="3">ParE toxin of type II toxin-antitoxin system, parDE</fullName>
    </recommendedName>
</protein>
<reference evidence="1 2" key="1">
    <citation type="submission" date="2016-10" db="EMBL/GenBank/DDBJ databases">
        <authorList>
            <person name="de Groot N.N."/>
        </authorList>
    </citation>
    <scope>NUCLEOTIDE SEQUENCE [LARGE SCALE GENOMIC DNA]</scope>
    <source>
        <strain evidence="1 2">CGMCC 1.10228</strain>
    </source>
</reference>
<dbReference type="EMBL" id="FNDD01000030">
    <property type="protein sequence ID" value="SDH80426.1"/>
    <property type="molecule type" value="Genomic_DNA"/>
</dbReference>
<dbReference type="AlphaFoldDB" id="A0A1G8FEA4"/>
<proteinExistence type="predicted"/>
<sequence>MNAVTVKQIIFARTFNQTMGQYIDFKSQWTDKADIKQRIGSALNDFRGQVSEQPLSYARIPELIPFGMLNLRHAIFDDIRFIYDVVDNPDGSVTLEILLMLSTKQSIVKQLENYCLYSFYP</sequence>
<name>A0A1G8FEA4_9VIBR</name>
<gene>
    <name evidence="1" type="ORF">SAMN04488136_13016</name>
</gene>
<organism evidence="1 2">
    <name type="scientific">Vibrio xiamenensis</name>
    <dbReference type="NCBI Taxonomy" id="861298"/>
    <lineage>
        <taxon>Bacteria</taxon>
        <taxon>Pseudomonadati</taxon>
        <taxon>Pseudomonadota</taxon>
        <taxon>Gammaproteobacteria</taxon>
        <taxon>Vibrionales</taxon>
        <taxon>Vibrionaceae</taxon>
        <taxon>Vibrio</taxon>
    </lineage>
</organism>
<evidence type="ECO:0000313" key="2">
    <source>
        <dbReference type="Proteomes" id="UP000198854"/>
    </source>
</evidence>
<evidence type="ECO:0000313" key="1">
    <source>
        <dbReference type="EMBL" id="SDH80426.1"/>
    </source>
</evidence>
<evidence type="ECO:0008006" key="3">
    <source>
        <dbReference type="Google" id="ProtNLM"/>
    </source>
</evidence>
<keyword evidence="2" id="KW-1185">Reference proteome</keyword>
<dbReference type="Proteomes" id="UP000198854">
    <property type="component" value="Unassembled WGS sequence"/>
</dbReference>
<dbReference type="RefSeq" id="WP_093278057.1">
    <property type="nucleotide sequence ID" value="NZ_FNDD01000030.1"/>
</dbReference>